<reference evidence="2" key="1">
    <citation type="submission" date="2016-12" db="EMBL/GenBank/DDBJ databases">
        <title>Discovery of methanogenic haloarchaea.</title>
        <authorList>
            <person name="Sorokin D.Y."/>
            <person name="Makarova K.S."/>
            <person name="Abbas B."/>
            <person name="Ferrer M."/>
            <person name="Golyshin P.N."/>
        </authorList>
    </citation>
    <scope>NUCLEOTIDE SEQUENCE [LARGE SCALE GENOMIC DNA]</scope>
    <source>
        <strain evidence="2">HMET1</strain>
    </source>
</reference>
<sequence length="356" mass="39580">MSGEMTSMERWKNLLEGNPIDRVAAGFDILGHTAIVNGYEALGDFYAKPKVSIGSQLKAKEMYGYDQPPIVISPGYGAGEWGSEVELPYRKAMGAPSVTESVVQNKKDLEELEVPDPSNAPYSDEFYRTVELAIEEDSYPLVTVWGGCVSSTAPMIVDMETFMKWMRTDPDLCEMALDKSAEFAIKTAEWLVDEFGADNWIPVDWLPTDANVLIDSDTFGELVVPRLKKVHQKVLDLGLPMWFTHWCSDHTQNIEAGHIDEIPMGDPGAVFFGPEVTMEEIVNRFGDSNIVIGNVDPPSFQNKPQEEVLKLLKDNIERGKDSPKGFIASCGCELPPRTPPVNTYAIVKAAREYGQY</sequence>
<gene>
    <name evidence="2" type="ORF">BTN85_0277</name>
</gene>
<name>A0A1Q6DTY1_METT1</name>
<feature type="domain" description="Uroporphyrinogen decarboxylase (URO-D)" evidence="1">
    <location>
        <begin position="7"/>
        <end position="353"/>
    </location>
</feature>
<dbReference type="PANTHER" id="PTHR47099">
    <property type="entry name" value="METHYLCOBAMIDE:COM METHYLTRANSFERASE MTBA"/>
    <property type="match status" value="1"/>
</dbReference>
<dbReference type="InterPro" id="IPR000257">
    <property type="entry name" value="Uroporphyrinogen_deCOase"/>
</dbReference>
<dbReference type="GO" id="GO:0004853">
    <property type="term" value="F:uroporphyrinogen decarboxylase activity"/>
    <property type="evidence" value="ECO:0007669"/>
    <property type="project" value="InterPro"/>
</dbReference>
<dbReference type="GO" id="GO:0008168">
    <property type="term" value="F:methyltransferase activity"/>
    <property type="evidence" value="ECO:0007669"/>
    <property type="project" value="UniProtKB-KW"/>
</dbReference>
<dbReference type="InParanoid" id="A0A1Q6DTY1"/>
<dbReference type="SUPFAM" id="SSF51726">
    <property type="entry name" value="UROD/MetE-like"/>
    <property type="match status" value="1"/>
</dbReference>
<evidence type="ECO:0000259" key="1">
    <source>
        <dbReference type="Pfam" id="PF01208"/>
    </source>
</evidence>
<organism evidence="2 3">
    <name type="scientific">Methanohalarchaeum thermophilum</name>
    <dbReference type="NCBI Taxonomy" id="1903181"/>
    <lineage>
        <taxon>Archaea</taxon>
        <taxon>Methanobacteriati</taxon>
        <taxon>Methanobacteriota</taxon>
        <taxon>Methanonatronarchaeia</taxon>
        <taxon>Methanonatronarchaeales</taxon>
        <taxon>Methanonatronarchaeaceae</taxon>
        <taxon>Candidatus Methanohalarchaeum</taxon>
    </lineage>
</organism>
<comment type="caution">
    <text evidence="2">The sequence shown here is derived from an EMBL/GenBank/DDBJ whole genome shotgun (WGS) entry which is preliminary data.</text>
</comment>
<dbReference type="InterPro" id="IPR038071">
    <property type="entry name" value="UROD/MetE-like_sf"/>
</dbReference>
<dbReference type="AlphaFoldDB" id="A0A1Q6DTY1"/>
<dbReference type="GO" id="GO:0032259">
    <property type="term" value="P:methylation"/>
    <property type="evidence" value="ECO:0007669"/>
    <property type="project" value="UniProtKB-KW"/>
</dbReference>
<dbReference type="InterPro" id="IPR052024">
    <property type="entry name" value="Methanogen_methyltrans"/>
</dbReference>
<dbReference type="EMBL" id="MSDW01000001">
    <property type="protein sequence ID" value="OKY77805.1"/>
    <property type="molecule type" value="Genomic_DNA"/>
</dbReference>
<keyword evidence="3" id="KW-1185">Reference proteome</keyword>
<proteinExistence type="predicted"/>
<dbReference type="PANTHER" id="PTHR47099:SF1">
    <property type="entry name" value="METHYLCOBAMIDE:COM METHYLTRANSFERASE MTBA"/>
    <property type="match status" value="1"/>
</dbReference>
<keyword evidence="2" id="KW-0489">Methyltransferase</keyword>
<protein>
    <submittedName>
        <fullName evidence="2">Methylcobalamin:coenzyme M methyltransferase MtbA</fullName>
    </submittedName>
</protein>
<keyword evidence="2" id="KW-0808">Transferase</keyword>
<dbReference type="Proteomes" id="UP000185744">
    <property type="component" value="Unassembled WGS sequence"/>
</dbReference>
<accession>A0A1Q6DTY1</accession>
<dbReference type="STRING" id="1903181.BTN85_0277"/>
<dbReference type="GO" id="GO:0006779">
    <property type="term" value="P:porphyrin-containing compound biosynthetic process"/>
    <property type="evidence" value="ECO:0007669"/>
    <property type="project" value="InterPro"/>
</dbReference>
<dbReference type="Gene3D" id="3.20.20.210">
    <property type="match status" value="1"/>
</dbReference>
<evidence type="ECO:0000313" key="3">
    <source>
        <dbReference type="Proteomes" id="UP000185744"/>
    </source>
</evidence>
<evidence type="ECO:0000313" key="2">
    <source>
        <dbReference type="EMBL" id="OKY77805.1"/>
    </source>
</evidence>
<dbReference type="Pfam" id="PF01208">
    <property type="entry name" value="URO-D"/>
    <property type="match status" value="1"/>
</dbReference>